<feature type="compositionally biased region" description="Basic and acidic residues" evidence="1">
    <location>
        <begin position="272"/>
        <end position="282"/>
    </location>
</feature>
<evidence type="ECO:0000259" key="2">
    <source>
        <dbReference type="SMART" id="SM00382"/>
    </source>
</evidence>
<evidence type="ECO:0000256" key="1">
    <source>
        <dbReference type="SAM" id="MobiDB-lite"/>
    </source>
</evidence>
<feature type="compositionally biased region" description="Low complexity" evidence="1">
    <location>
        <begin position="1113"/>
        <end position="1128"/>
    </location>
</feature>
<dbReference type="InterPro" id="IPR003593">
    <property type="entry name" value="AAA+_ATPase"/>
</dbReference>
<dbReference type="CDD" id="cd19481">
    <property type="entry name" value="RecA-like_protease"/>
    <property type="match status" value="1"/>
</dbReference>
<dbReference type="GO" id="GO:0016887">
    <property type="term" value="F:ATP hydrolysis activity"/>
    <property type="evidence" value="ECO:0007669"/>
    <property type="project" value="InterPro"/>
</dbReference>
<feature type="compositionally biased region" description="Polar residues" evidence="1">
    <location>
        <begin position="37"/>
        <end position="48"/>
    </location>
</feature>
<accession>A0A2T3YXR2</accession>
<dbReference type="Pfam" id="PF22942">
    <property type="entry name" value="DUF7025"/>
    <property type="match status" value="1"/>
</dbReference>
<protein>
    <recommendedName>
        <fullName evidence="2">AAA+ ATPase domain-containing protein</fullName>
    </recommendedName>
</protein>
<dbReference type="Pfam" id="PF00004">
    <property type="entry name" value="AAA"/>
    <property type="match status" value="1"/>
</dbReference>
<feature type="compositionally biased region" description="Polar residues" evidence="1">
    <location>
        <begin position="1005"/>
        <end position="1024"/>
    </location>
</feature>
<dbReference type="InterPro" id="IPR027417">
    <property type="entry name" value="P-loop_NTPase"/>
</dbReference>
<keyword evidence="4" id="KW-1185">Reference proteome</keyword>
<feature type="domain" description="AAA+ ATPase" evidence="2">
    <location>
        <begin position="709"/>
        <end position="836"/>
    </location>
</feature>
<dbReference type="EMBL" id="KZ679268">
    <property type="protein sequence ID" value="PTB37355.1"/>
    <property type="molecule type" value="Genomic_DNA"/>
</dbReference>
<dbReference type="OrthoDB" id="10042665at2759"/>
<evidence type="ECO:0000313" key="4">
    <source>
        <dbReference type="Proteomes" id="UP000240493"/>
    </source>
</evidence>
<dbReference type="PANTHER" id="PTHR46411:SF3">
    <property type="entry name" value="AAA+ ATPASE DOMAIN-CONTAINING PROTEIN"/>
    <property type="match status" value="1"/>
</dbReference>
<dbReference type="Proteomes" id="UP000240493">
    <property type="component" value="Unassembled WGS sequence"/>
</dbReference>
<feature type="compositionally biased region" description="Low complexity" evidence="1">
    <location>
        <begin position="1044"/>
        <end position="1055"/>
    </location>
</feature>
<dbReference type="SUPFAM" id="SSF52540">
    <property type="entry name" value="P-loop containing nucleoside triphosphate hydrolases"/>
    <property type="match status" value="1"/>
</dbReference>
<dbReference type="PANTHER" id="PTHR46411">
    <property type="entry name" value="FAMILY ATPASE, PUTATIVE-RELATED"/>
    <property type="match status" value="1"/>
</dbReference>
<gene>
    <name evidence="3" type="ORF">M441DRAFT_149285</name>
</gene>
<feature type="compositionally biased region" description="Polar residues" evidence="1">
    <location>
        <begin position="7"/>
        <end position="18"/>
    </location>
</feature>
<feature type="region of interest" description="Disordered" evidence="1">
    <location>
        <begin position="251"/>
        <end position="284"/>
    </location>
</feature>
<reference evidence="3 4" key="1">
    <citation type="submission" date="2016-07" db="EMBL/GenBank/DDBJ databases">
        <title>Multiple horizontal gene transfer events from other fungi enriched the ability of initially mycotrophic Trichoderma (Ascomycota) to feed on dead plant biomass.</title>
        <authorList>
            <consortium name="DOE Joint Genome Institute"/>
            <person name="Aerts A."/>
            <person name="Atanasova L."/>
            <person name="Chenthamara K."/>
            <person name="Zhang J."/>
            <person name="Grujic M."/>
            <person name="Henrissat B."/>
            <person name="Kuo A."/>
            <person name="Salamov A."/>
            <person name="Lipzen A."/>
            <person name="Labutti K."/>
            <person name="Barry K."/>
            <person name="Miao Y."/>
            <person name="Rahimi M.J."/>
            <person name="Shen Q."/>
            <person name="Grigoriev I.V."/>
            <person name="Kubicek C.P."/>
            <person name="Druzhinina I.S."/>
        </authorList>
    </citation>
    <scope>NUCLEOTIDE SEQUENCE [LARGE SCALE GENOMIC DNA]</scope>
    <source>
        <strain evidence="3 4">CBS 433.97</strain>
    </source>
</reference>
<feature type="compositionally biased region" description="Polar residues" evidence="1">
    <location>
        <begin position="1064"/>
        <end position="1074"/>
    </location>
</feature>
<dbReference type="SMART" id="SM00382">
    <property type="entry name" value="AAA"/>
    <property type="match status" value="1"/>
</dbReference>
<dbReference type="AlphaFoldDB" id="A0A2T3YXR2"/>
<feature type="region of interest" description="Disordered" evidence="1">
    <location>
        <begin position="981"/>
        <end position="1128"/>
    </location>
</feature>
<feature type="region of interest" description="Disordered" evidence="1">
    <location>
        <begin position="1"/>
        <end position="110"/>
    </location>
</feature>
<dbReference type="STRING" id="1042311.A0A2T3YXR2"/>
<feature type="compositionally biased region" description="Low complexity" evidence="1">
    <location>
        <begin position="254"/>
        <end position="268"/>
    </location>
</feature>
<organism evidence="3 4">
    <name type="scientific">Trichoderma asperellum (strain ATCC 204424 / CBS 433.97 / NBRC 101777)</name>
    <dbReference type="NCBI Taxonomy" id="1042311"/>
    <lineage>
        <taxon>Eukaryota</taxon>
        <taxon>Fungi</taxon>
        <taxon>Dikarya</taxon>
        <taxon>Ascomycota</taxon>
        <taxon>Pezizomycotina</taxon>
        <taxon>Sordariomycetes</taxon>
        <taxon>Hypocreomycetidae</taxon>
        <taxon>Hypocreales</taxon>
        <taxon>Hypocreaceae</taxon>
        <taxon>Trichoderma</taxon>
    </lineage>
</organism>
<dbReference type="InterPro" id="IPR003959">
    <property type="entry name" value="ATPase_AAA_core"/>
</dbReference>
<evidence type="ECO:0000313" key="3">
    <source>
        <dbReference type="EMBL" id="PTB37355.1"/>
    </source>
</evidence>
<feature type="compositionally biased region" description="Basic and acidic residues" evidence="1">
    <location>
        <begin position="49"/>
        <end position="77"/>
    </location>
</feature>
<dbReference type="InterPro" id="IPR056599">
    <property type="entry name" value="AAA_lid_fung"/>
</dbReference>
<dbReference type="Pfam" id="PF23232">
    <property type="entry name" value="AAA_lid_13"/>
    <property type="match status" value="1"/>
</dbReference>
<proteinExistence type="predicted"/>
<dbReference type="GO" id="GO:0005524">
    <property type="term" value="F:ATP binding"/>
    <property type="evidence" value="ECO:0007669"/>
    <property type="project" value="InterPro"/>
</dbReference>
<feature type="compositionally biased region" description="Basic and acidic residues" evidence="1">
    <location>
        <begin position="1098"/>
        <end position="1109"/>
    </location>
</feature>
<dbReference type="Gene3D" id="3.40.50.300">
    <property type="entry name" value="P-loop containing nucleotide triphosphate hydrolases"/>
    <property type="match status" value="1"/>
</dbReference>
<dbReference type="InterPro" id="IPR054289">
    <property type="entry name" value="DUF7025"/>
</dbReference>
<name>A0A2T3YXR2_TRIA4</name>
<sequence length="1128" mass="127906">MAAGAGVTSQNGETSTAKEATILTPSIAGSVAEQSERPINSTSNGETSDSSKNDVKQEKNKKDEPKQDESKDKKNEPDSAQIEKPTAAPEPTTVNVSTSKKEKPKPKPMQAFSRVIPKTRECFTWDEFKNHRTEDHNYAIETLVAGDSLKAEIEESALLYEGLQDFQYMGGWGGGFRRGFGRRNPQHKTVVDDGDEVWLQRVRINSRAVMMYLGRQSPAGKKWNGRPHVFRRPFRYLIHFHDKMKEALAELEESASSADSKSAGSQQAQESTSDKGKERSDSDSLGIESLFTHADTLAEMKLYIKFIDEQVMPEYQRFQDQDINTAPTKIRWDLLWYLFKPGDLVYVPNLNSGVRARIPMGWDSVLQSLQAGFGDGGAMVSGSSSTHNTRGSHTDQMIWRIYRAPFKQTVIDGCNCESCLKMDSTWSISCYHIDYDGQNYSAVGRTIEIPSFEGEREITQLPCYPMRYVKQRDEIMERGRQFGSKFIQHIDPDKRYSFYRGWTLIKTPLGQSIEDKNGRVMTSPEHIESEILVDFEEAYNTDPSWKPDILAVDPLTYRVVISVDNESPLQEWHDEKRTNLKDAWEDKLITEDGVDILQMNDFIETDLLLRKKKDNENETEIGELEGDNLALLPRRLFAYALWERKFVQVDVRDVSFPELKDKDRAFDSLQIPGEHKTLIQSLVYSHFKKRANEGTVEIATQDLIRGKGKGIVILLFGVPGVGKTATAEAVAQKFEKPLFPITCGDLGFTPESVERSLSEIFRLAHLWDCVLLLDEADVFITQRDRKDLERNALVSVFLRMLEYYNGILFLTTNRPGVLDEAVKSRVHLNLHYNFLTEEQVVAIFKLNIQRLREIEDQAAKAPGHNKLFIDEADITSFASDHWRNHTDGIGRWNGRQIRNAFLIASSLAHYEGDMGERPEGLQKQLTSKHFKKVEETTRRYDEYRVACLGDTDSYLAHDRYERDDDWNPHARGAPNAYMAAVQPQGPGYLPRTGSYPWQRPVQAPVSMNPNSVQRQGPGGWSSNVEPRPPTSGYQPSMQPPHGHPPQQQFSQHSGHMPLKGPGGSNSPNYTTQGPYPSPPVGHNESQGYDMGGNPQMKPRGEPKMNDEWHGAGQQQQQWQQNQNGFSSY</sequence>